<dbReference type="InterPro" id="IPR036312">
    <property type="entry name" value="Bifun_inhib/LTP/seed_sf"/>
</dbReference>
<dbReference type="Proteomes" id="UP000623129">
    <property type="component" value="Unassembled WGS sequence"/>
</dbReference>
<dbReference type="PANTHER" id="PTHR33214:SF69">
    <property type="entry name" value="BIFUNCTIONAL INHIBITOR_LIPID-TRANSFER PROTEIN_SEED STORAGE 2S ALBUMIN SUPERFAMILY PROTEIN"/>
    <property type="match status" value="1"/>
</dbReference>
<proteinExistence type="inferred from homology"/>
<dbReference type="EMBL" id="SWLB01000018">
    <property type="protein sequence ID" value="KAF3326631.1"/>
    <property type="molecule type" value="Genomic_DNA"/>
</dbReference>
<dbReference type="InterPro" id="IPR033872">
    <property type="entry name" value="nsLTP2"/>
</dbReference>
<dbReference type="OrthoDB" id="665742at2759"/>
<dbReference type="PANTHER" id="PTHR33214">
    <property type="entry name" value="BIFUNCTIONAL INHIBITOR/LIPID-TRANSFER PROTEIN/SEED STORAGE 2S ALBUMIN SUPERFAMILY PROTEIN"/>
    <property type="match status" value="1"/>
</dbReference>
<reference evidence="6" key="1">
    <citation type="submission" date="2020-01" db="EMBL/GenBank/DDBJ databases">
        <title>Genome sequence of Kobresia littledalei, the first chromosome-level genome in the family Cyperaceae.</title>
        <authorList>
            <person name="Qu G."/>
        </authorList>
    </citation>
    <scope>NUCLEOTIDE SEQUENCE</scope>
    <source>
        <strain evidence="6">C.B.Clarke</strain>
        <tissue evidence="6">Leaf</tissue>
    </source>
</reference>
<dbReference type="SMART" id="SM00499">
    <property type="entry name" value="AAI"/>
    <property type="match status" value="1"/>
</dbReference>
<feature type="signal peptide" evidence="4">
    <location>
        <begin position="1"/>
        <end position="25"/>
    </location>
</feature>
<dbReference type="Pfam" id="PF00234">
    <property type="entry name" value="Tryp_alpha_amyl"/>
    <property type="match status" value="1"/>
</dbReference>
<protein>
    <submittedName>
        <fullName evidence="6">Non-specific lipid-transfer protein 2-like protein</fullName>
    </submittedName>
</protein>
<comment type="similarity">
    <text evidence="1">Belongs to the plant LTP family. B11E subfamily.</text>
</comment>
<gene>
    <name evidence="6" type="ORF">FCM35_KLT08261</name>
</gene>
<dbReference type="Gene3D" id="1.10.110.10">
    <property type="entry name" value="Plant lipid-transfer and hydrophobic proteins"/>
    <property type="match status" value="1"/>
</dbReference>
<dbReference type="GO" id="GO:0006869">
    <property type="term" value="P:lipid transport"/>
    <property type="evidence" value="ECO:0007669"/>
    <property type="project" value="InterPro"/>
</dbReference>
<keyword evidence="7" id="KW-1185">Reference proteome</keyword>
<feature type="domain" description="Bifunctional inhibitor/plant lipid transfer protein/seed storage helical" evidence="5">
    <location>
        <begin position="28"/>
        <end position="93"/>
    </location>
</feature>
<evidence type="ECO:0000256" key="2">
    <source>
        <dbReference type="ARBA" id="ARBA00022448"/>
    </source>
</evidence>
<evidence type="ECO:0000256" key="1">
    <source>
        <dbReference type="ARBA" id="ARBA00009707"/>
    </source>
</evidence>
<dbReference type="SUPFAM" id="SSF47699">
    <property type="entry name" value="Bifunctional inhibitor/lipid-transfer protein/seed storage 2S albumin"/>
    <property type="match status" value="1"/>
</dbReference>
<comment type="caution">
    <text evidence="6">The sequence shown here is derived from an EMBL/GenBank/DDBJ whole genome shotgun (WGS) entry which is preliminary data.</text>
</comment>
<keyword evidence="3" id="KW-0446">Lipid-binding</keyword>
<dbReference type="InterPro" id="IPR016140">
    <property type="entry name" value="Bifunc_inhib/LTP/seed_store"/>
</dbReference>
<evidence type="ECO:0000313" key="7">
    <source>
        <dbReference type="Proteomes" id="UP000623129"/>
    </source>
</evidence>
<evidence type="ECO:0000256" key="3">
    <source>
        <dbReference type="ARBA" id="ARBA00023121"/>
    </source>
</evidence>
<name>A0A833QXM1_9POAL</name>
<evidence type="ECO:0000256" key="4">
    <source>
        <dbReference type="SAM" id="SignalP"/>
    </source>
</evidence>
<accession>A0A833QXM1</accession>
<organism evidence="6 7">
    <name type="scientific">Carex littledalei</name>
    <dbReference type="NCBI Taxonomy" id="544730"/>
    <lineage>
        <taxon>Eukaryota</taxon>
        <taxon>Viridiplantae</taxon>
        <taxon>Streptophyta</taxon>
        <taxon>Embryophyta</taxon>
        <taxon>Tracheophyta</taxon>
        <taxon>Spermatophyta</taxon>
        <taxon>Magnoliopsida</taxon>
        <taxon>Liliopsida</taxon>
        <taxon>Poales</taxon>
        <taxon>Cyperaceae</taxon>
        <taxon>Cyperoideae</taxon>
        <taxon>Cariceae</taxon>
        <taxon>Carex</taxon>
        <taxon>Carex subgen. Euthyceras</taxon>
    </lineage>
</organism>
<keyword evidence="4" id="KW-0732">Signal</keyword>
<dbReference type="CDD" id="cd01959">
    <property type="entry name" value="nsLTP2"/>
    <property type="match status" value="1"/>
</dbReference>
<feature type="chain" id="PRO_5032281490" evidence="4">
    <location>
        <begin position="26"/>
        <end position="93"/>
    </location>
</feature>
<dbReference type="AlphaFoldDB" id="A0A833QXM1"/>
<evidence type="ECO:0000313" key="6">
    <source>
        <dbReference type="EMBL" id="KAF3326631.1"/>
    </source>
</evidence>
<sequence>MKPSPLFTFFLLSLIFFYTAPSAVSLTCRPTELTPCAGAILYSLPPSDACCTKLREQRPCLCQYKKDPSLQGYVNSKNSKKVATACGVPTPSC</sequence>
<keyword evidence="2" id="KW-0813">Transport</keyword>
<dbReference type="GO" id="GO:0008289">
    <property type="term" value="F:lipid binding"/>
    <property type="evidence" value="ECO:0007669"/>
    <property type="project" value="UniProtKB-KW"/>
</dbReference>
<evidence type="ECO:0000259" key="5">
    <source>
        <dbReference type="SMART" id="SM00499"/>
    </source>
</evidence>